<dbReference type="PROSITE" id="PS51266">
    <property type="entry name" value="ZF_CHY"/>
    <property type="match status" value="1"/>
</dbReference>
<accession>A0A1E3Q477</accession>
<dbReference type="Gene3D" id="2.20.28.10">
    <property type="match status" value="1"/>
</dbReference>
<evidence type="ECO:0000313" key="10">
    <source>
        <dbReference type="Proteomes" id="UP000094385"/>
    </source>
</evidence>
<gene>
    <name evidence="9" type="ORF">LIPSTDRAFT_72012</name>
</gene>
<dbReference type="InterPro" id="IPR037275">
    <property type="entry name" value="Znf_CTCHY_sf"/>
</dbReference>
<dbReference type="GO" id="GO:0008270">
    <property type="term" value="F:zinc ion binding"/>
    <property type="evidence" value="ECO:0007669"/>
    <property type="project" value="UniProtKB-KW"/>
</dbReference>
<dbReference type="Gene3D" id="3.30.40.10">
    <property type="entry name" value="Zinc/RING finger domain, C3HC4 (zinc finger)"/>
    <property type="match status" value="1"/>
</dbReference>
<evidence type="ECO:0000259" key="7">
    <source>
        <dbReference type="PROSITE" id="PS51266"/>
    </source>
</evidence>
<dbReference type="Proteomes" id="UP000094385">
    <property type="component" value="Unassembled WGS sequence"/>
</dbReference>
<evidence type="ECO:0000256" key="3">
    <source>
        <dbReference type="ARBA" id="ARBA00022833"/>
    </source>
</evidence>
<evidence type="ECO:0000256" key="1">
    <source>
        <dbReference type="ARBA" id="ARBA00022723"/>
    </source>
</evidence>
<dbReference type="OrthoDB" id="411372at2759"/>
<sequence>MSSRRRSSETSAIQQNNNYIPQISSIGGFPPLSSIRLPDFLPRRLLQPSETSCADVGRTNVLESESDDEVSSSSSSSEETTTVRANASRSSTGTSLWPSLSPPRMAPTALPSLPSFQTPSLPALSSITFQTPSLPALSSITFQTPSLPALSSITFSAPSFSFPRQLANYIFANLELSDGDDLSNDSDEGDTSDTRTGRSDDGAISQMGGEMRGGEELLDSTLRRTRTRSSRRRRRRNGQAGDHSSRRHAEERDEAVAMAEAVDMAQSAEMLSEERQHELRQRIYAIQNMGISEKELAIKMHQLMTEDYYKLRRQESDDEDTNDQEDYENEANGLTSADKTVTWFDEANEIRGCAHYQRGVKLQCSVCDQWHTCRFCHDDVEDHQLIRSETKNMLCTYCFLPQSAAQDCRGCGRRLAKYFCEKCKLWDDDPDKSIYHCNDCGICRIGEGLGKDFFHCKTCNVCMSVCLENSHRCIEHSTECNCPICGEYMFTSTMTVVFMSCGHSIHQKCYYEHTKNSYKCPTCARSIINMEAQFCLLDREIERQKLPEPYCNWRSVITCNDCSGKSNVPFHFLGLKCDFCRSYNTAQVKLIKPEEGANLEDGEFDEVNGVMQRYPSEDSDDELGRVRSDDEEVRSEVTEVLGEVEDIHSIFFLSPRLQDTLVSPRPEETDSDNAHVVQ</sequence>
<feature type="region of interest" description="Disordered" evidence="5">
    <location>
        <begin position="1"/>
        <end position="25"/>
    </location>
</feature>
<dbReference type="GO" id="GO:0006511">
    <property type="term" value="P:ubiquitin-dependent protein catabolic process"/>
    <property type="evidence" value="ECO:0007669"/>
    <property type="project" value="TreeGrafter"/>
</dbReference>
<feature type="compositionally biased region" description="Acidic residues" evidence="5">
    <location>
        <begin position="177"/>
        <end position="191"/>
    </location>
</feature>
<feature type="domain" description="CTCHY-type" evidence="8">
    <location>
        <begin position="415"/>
        <end position="481"/>
    </location>
</feature>
<dbReference type="GO" id="GO:0061630">
    <property type="term" value="F:ubiquitin protein ligase activity"/>
    <property type="evidence" value="ECO:0007669"/>
    <property type="project" value="TreeGrafter"/>
</dbReference>
<proteinExistence type="predicted"/>
<dbReference type="Pfam" id="PF13639">
    <property type="entry name" value="zf-RING_2"/>
    <property type="match status" value="1"/>
</dbReference>
<dbReference type="AlphaFoldDB" id="A0A1E3Q477"/>
<dbReference type="SMART" id="SM00184">
    <property type="entry name" value="RING"/>
    <property type="match status" value="1"/>
</dbReference>
<feature type="compositionally biased region" description="Basic and acidic residues" evidence="5">
    <location>
        <begin position="192"/>
        <end position="201"/>
    </location>
</feature>
<evidence type="ECO:0000256" key="5">
    <source>
        <dbReference type="SAM" id="MobiDB-lite"/>
    </source>
</evidence>
<dbReference type="InterPro" id="IPR008913">
    <property type="entry name" value="Znf_CHY"/>
</dbReference>
<dbReference type="Pfam" id="PF05495">
    <property type="entry name" value="zf-CHY"/>
    <property type="match status" value="1"/>
</dbReference>
<feature type="compositionally biased region" description="Low complexity" evidence="5">
    <location>
        <begin position="71"/>
        <end position="83"/>
    </location>
</feature>
<dbReference type="InterPro" id="IPR039512">
    <property type="entry name" value="RCHY1_zinc-ribbon"/>
</dbReference>
<dbReference type="EMBL" id="KV454295">
    <property type="protein sequence ID" value="ODQ72451.1"/>
    <property type="molecule type" value="Genomic_DNA"/>
</dbReference>
<name>A0A1E3Q477_LIPST</name>
<organism evidence="9 10">
    <name type="scientific">Lipomyces starkeyi NRRL Y-11557</name>
    <dbReference type="NCBI Taxonomy" id="675824"/>
    <lineage>
        <taxon>Eukaryota</taxon>
        <taxon>Fungi</taxon>
        <taxon>Dikarya</taxon>
        <taxon>Ascomycota</taxon>
        <taxon>Saccharomycotina</taxon>
        <taxon>Lipomycetes</taxon>
        <taxon>Lipomycetales</taxon>
        <taxon>Lipomycetaceae</taxon>
        <taxon>Lipomyces</taxon>
    </lineage>
</organism>
<dbReference type="SUPFAM" id="SSF161245">
    <property type="entry name" value="Zinc hairpin stack"/>
    <property type="match status" value="1"/>
</dbReference>
<dbReference type="SUPFAM" id="SSF161219">
    <property type="entry name" value="CHY zinc finger-like"/>
    <property type="match status" value="1"/>
</dbReference>
<evidence type="ECO:0000313" key="9">
    <source>
        <dbReference type="EMBL" id="ODQ72451.1"/>
    </source>
</evidence>
<feature type="domain" description="CHY-type" evidence="7">
    <location>
        <begin position="346"/>
        <end position="413"/>
    </location>
</feature>
<dbReference type="PANTHER" id="PTHR21319">
    <property type="entry name" value="RING FINGER AND CHY ZINC FINGER DOMAIN-CONTAINING PROTEIN 1"/>
    <property type="match status" value="1"/>
</dbReference>
<evidence type="ECO:0000256" key="4">
    <source>
        <dbReference type="PROSITE-ProRule" id="PRU00601"/>
    </source>
</evidence>
<protein>
    <recommendedName>
        <fullName evidence="11">RING-type domain-containing protein</fullName>
    </recommendedName>
</protein>
<keyword evidence="2 4" id="KW-0863">Zinc-finger</keyword>
<evidence type="ECO:0000259" key="6">
    <source>
        <dbReference type="PROSITE" id="PS50089"/>
    </source>
</evidence>
<evidence type="ECO:0000259" key="8">
    <source>
        <dbReference type="PROSITE" id="PS51270"/>
    </source>
</evidence>
<keyword evidence="10" id="KW-1185">Reference proteome</keyword>
<dbReference type="PANTHER" id="PTHR21319:SF0">
    <property type="entry name" value="AND RING FINGER DOMAIN PROTEIN, PUTATIVE (AFU_ORTHOLOGUE AFUA_1G08900)-RELATED"/>
    <property type="match status" value="1"/>
</dbReference>
<dbReference type="PROSITE" id="PS51270">
    <property type="entry name" value="ZF_CTCHY"/>
    <property type="match status" value="1"/>
</dbReference>
<dbReference type="STRING" id="675824.A0A1E3Q477"/>
<dbReference type="GO" id="GO:0005634">
    <property type="term" value="C:nucleus"/>
    <property type="evidence" value="ECO:0007669"/>
    <property type="project" value="TreeGrafter"/>
</dbReference>
<feature type="compositionally biased region" description="Polar residues" evidence="5">
    <location>
        <begin position="84"/>
        <end position="98"/>
    </location>
</feature>
<feature type="region of interest" description="Disordered" evidence="5">
    <location>
        <begin position="177"/>
        <end position="254"/>
    </location>
</feature>
<dbReference type="InterPro" id="IPR013083">
    <property type="entry name" value="Znf_RING/FYVE/PHD"/>
</dbReference>
<dbReference type="SUPFAM" id="SSF57850">
    <property type="entry name" value="RING/U-box"/>
    <property type="match status" value="1"/>
</dbReference>
<dbReference type="Pfam" id="PF14599">
    <property type="entry name" value="zinc_ribbon_6"/>
    <property type="match status" value="1"/>
</dbReference>
<keyword evidence="3" id="KW-0862">Zinc</keyword>
<dbReference type="InterPro" id="IPR017921">
    <property type="entry name" value="Znf_CTCHY"/>
</dbReference>
<dbReference type="InterPro" id="IPR037274">
    <property type="entry name" value="Znf_CHY_sf"/>
</dbReference>
<dbReference type="CDD" id="cd16464">
    <property type="entry name" value="RING-H2_Pirh2-like"/>
    <property type="match status" value="1"/>
</dbReference>
<feature type="region of interest" description="Disordered" evidence="5">
    <location>
        <begin position="48"/>
        <end position="113"/>
    </location>
</feature>
<evidence type="ECO:0008006" key="11">
    <source>
        <dbReference type="Google" id="ProtNLM"/>
    </source>
</evidence>
<keyword evidence="1" id="KW-0479">Metal-binding</keyword>
<evidence type="ECO:0000256" key="2">
    <source>
        <dbReference type="ARBA" id="ARBA00022771"/>
    </source>
</evidence>
<dbReference type="GO" id="GO:0016567">
    <property type="term" value="P:protein ubiquitination"/>
    <property type="evidence" value="ECO:0007669"/>
    <property type="project" value="TreeGrafter"/>
</dbReference>
<dbReference type="PROSITE" id="PS50089">
    <property type="entry name" value="ZF_RING_2"/>
    <property type="match status" value="1"/>
</dbReference>
<feature type="compositionally biased region" description="Basic residues" evidence="5">
    <location>
        <begin position="223"/>
        <end position="237"/>
    </location>
</feature>
<feature type="compositionally biased region" description="Basic and acidic residues" evidence="5">
    <location>
        <begin position="243"/>
        <end position="254"/>
    </location>
</feature>
<reference evidence="9 10" key="1">
    <citation type="journal article" date="2016" name="Proc. Natl. Acad. Sci. U.S.A.">
        <title>Comparative genomics of biotechnologically important yeasts.</title>
        <authorList>
            <person name="Riley R."/>
            <person name="Haridas S."/>
            <person name="Wolfe K.H."/>
            <person name="Lopes M.R."/>
            <person name="Hittinger C.T."/>
            <person name="Goeker M."/>
            <person name="Salamov A.A."/>
            <person name="Wisecaver J.H."/>
            <person name="Long T.M."/>
            <person name="Calvey C.H."/>
            <person name="Aerts A.L."/>
            <person name="Barry K.W."/>
            <person name="Choi C."/>
            <person name="Clum A."/>
            <person name="Coughlan A.Y."/>
            <person name="Deshpande S."/>
            <person name="Douglass A.P."/>
            <person name="Hanson S.J."/>
            <person name="Klenk H.-P."/>
            <person name="LaButti K.M."/>
            <person name="Lapidus A."/>
            <person name="Lindquist E.A."/>
            <person name="Lipzen A.M."/>
            <person name="Meier-Kolthoff J.P."/>
            <person name="Ohm R.A."/>
            <person name="Otillar R.P."/>
            <person name="Pangilinan J.L."/>
            <person name="Peng Y."/>
            <person name="Rokas A."/>
            <person name="Rosa C.A."/>
            <person name="Scheuner C."/>
            <person name="Sibirny A.A."/>
            <person name="Slot J.C."/>
            <person name="Stielow J.B."/>
            <person name="Sun H."/>
            <person name="Kurtzman C.P."/>
            <person name="Blackwell M."/>
            <person name="Grigoriev I.V."/>
            <person name="Jeffries T.W."/>
        </authorList>
    </citation>
    <scope>NUCLEOTIDE SEQUENCE [LARGE SCALE GENOMIC DNA]</scope>
    <source>
        <strain evidence="9 10">NRRL Y-11557</strain>
    </source>
</reference>
<dbReference type="InterPro" id="IPR001841">
    <property type="entry name" value="Znf_RING"/>
</dbReference>
<feature type="domain" description="RING-type" evidence="6">
    <location>
        <begin position="482"/>
        <end position="523"/>
    </location>
</feature>